<dbReference type="PRINTS" id="PR02008">
    <property type="entry name" value="RCMTFAMILY"/>
</dbReference>
<evidence type="ECO:0000256" key="10">
    <source>
        <dbReference type="PROSITE-ProRule" id="PRU01023"/>
    </source>
</evidence>
<feature type="domain" description="SAM-dependent MTase RsmB/NOP-type" evidence="12">
    <location>
        <begin position="56"/>
        <end position="409"/>
    </location>
</feature>
<keyword evidence="8 10" id="KW-0694">RNA-binding</keyword>
<keyword evidence="3" id="KW-0820">tRNA-binding</keyword>
<keyword evidence="6 10" id="KW-0949">S-adenosyl-L-methionine</keyword>
<dbReference type="FunCoup" id="A0A448YLG7">
    <property type="interactions" value="1310"/>
</dbReference>
<dbReference type="PANTHER" id="PTHR22808">
    <property type="entry name" value="NCL1 YEAST -RELATED NOL1/NOP2/FMU SUN DOMAIN-CONTAINING"/>
    <property type="match status" value="1"/>
</dbReference>
<organism evidence="13 14">
    <name type="scientific">Brettanomyces naardenensis</name>
    <name type="common">Yeast</name>
    <dbReference type="NCBI Taxonomy" id="13370"/>
    <lineage>
        <taxon>Eukaryota</taxon>
        <taxon>Fungi</taxon>
        <taxon>Dikarya</taxon>
        <taxon>Ascomycota</taxon>
        <taxon>Saccharomycotina</taxon>
        <taxon>Pichiomycetes</taxon>
        <taxon>Pichiales</taxon>
        <taxon>Pichiaceae</taxon>
        <taxon>Brettanomyces</taxon>
    </lineage>
</organism>
<evidence type="ECO:0000256" key="9">
    <source>
        <dbReference type="ARBA" id="ARBA00023242"/>
    </source>
</evidence>
<dbReference type="Gene3D" id="3.40.50.150">
    <property type="entry name" value="Vaccinia Virus protein VP39"/>
    <property type="match status" value="1"/>
</dbReference>
<dbReference type="InterPro" id="IPR023267">
    <property type="entry name" value="RCMT"/>
</dbReference>
<dbReference type="STRING" id="13370.A0A448YLG7"/>
<dbReference type="PRINTS" id="PR02011">
    <property type="entry name" value="RCMTNCL1"/>
</dbReference>
<feature type="binding site" evidence="10">
    <location>
        <begin position="173"/>
        <end position="179"/>
    </location>
    <ligand>
        <name>S-adenosyl-L-methionine</name>
        <dbReference type="ChEBI" id="CHEBI:59789"/>
    </ligand>
</feature>
<evidence type="ECO:0000256" key="6">
    <source>
        <dbReference type="ARBA" id="ARBA00022691"/>
    </source>
</evidence>
<name>A0A448YLG7_BRENA</name>
<proteinExistence type="inferred from homology"/>
<accession>A0A448YLG7</accession>
<evidence type="ECO:0000256" key="4">
    <source>
        <dbReference type="ARBA" id="ARBA00022603"/>
    </source>
</evidence>
<dbReference type="InterPro" id="IPR001678">
    <property type="entry name" value="MeTrfase_RsmB-F_NOP2_dom"/>
</dbReference>
<dbReference type="PANTHER" id="PTHR22808:SF1">
    <property type="entry name" value="RNA CYTOSINE-C(5)-METHYLTRANSFERASE NSUN2-RELATED"/>
    <property type="match status" value="1"/>
</dbReference>
<evidence type="ECO:0000256" key="2">
    <source>
        <dbReference type="ARBA" id="ARBA00007494"/>
    </source>
</evidence>
<keyword evidence="14" id="KW-1185">Reference proteome</keyword>
<evidence type="ECO:0000256" key="5">
    <source>
        <dbReference type="ARBA" id="ARBA00022679"/>
    </source>
</evidence>
<gene>
    <name evidence="13" type="ORF">BRENAR_LOCUS2441</name>
</gene>
<feature type="region of interest" description="Disordered" evidence="11">
    <location>
        <begin position="413"/>
        <end position="454"/>
    </location>
</feature>
<dbReference type="InterPro" id="IPR018314">
    <property type="entry name" value="RsmB/NOL1/NOP2-like_CS"/>
</dbReference>
<keyword evidence="9" id="KW-0539">Nucleus</keyword>
<dbReference type="PROSITE" id="PS01153">
    <property type="entry name" value="NOL1_NOP2_SUN"/>
    <property type="match status" value="1"/>
</dbReference>
<sequence length="686" mass="78342">MGKHWRKKGGKGTKGRLGIRRQAGQGWDEIVKENEQWERYYKEQKIVETDEEFAQMKKSFQDPLPVTFRITGSRRHVKDIADFFTSKIVPDMKKIAENTDTKPPSVLTWYPQNLAYQIDLPKRVIKKDPAYAPVQGFLVAENEVGNLSRQEAVSMIPPLFLDVKPSHYVLDMCAAPGSKTAQLIEALNSSENDELPTGFVIANDSDYRRSYMLVHQIKRLNSPNYVVVNHDAQMFPKVRLEKEGPYIKFDRILCDVPCSGDGTFRKNFPIWNDWRVGNGIGLHRLQLNILLRGIQLLRPGGRLVYSTCSLNPIEDEAVVAAALRKFSDKIRTVDCKGEFPTLIRRKGLESWKVFNKNFELQEEGSEDVAETMFPPKAEELADLHLENCMRIYPQDQNTGGFFITVIEKLEGSGNKRSLPEEGEEEREGPSSKKQKVEEDEDSEDTPISAPVVEEAPVKKQRLPLDANEEPFSYIESDQEELVKCWNFYEISDEFPKDCTMVRNATGEPMRSIYFTAPVIKKIIQCNEEKLKLIYSGVKLFVSQKNVDCPWRIQNDSVAVVKNYMPKTRQLVGNMKLFKILLEESYPSVELLKQADVDPDFVEAIEKAPEGSCFLNINRGAGDEELLLPMWKGKVHLNLMVDKHEKAELLYRFFGVNQAALQKQKKVAETEKDEEKADEQDNSVASA</sequence>
<dbReference type="GO" id="GO:0005737">
    <property type="term" value="C:cytoplasm"/>
    <property type="evidence" value="ECO:0007669"/>
    <property type="project" value="TreeGrafter"/>
</dbReference>
<dbReference type="OrthoDB" id="6093671at2759"/>
<dbReference type="CDD" id="cd02440">
    <property type="entry name" value="AdoMet_MTases"/>
    <property type="match status" value="1"/>
</dbReference>
<comment type="similarity">
    <text evidence="2 10">Belongs to the class I-like SAM-binding methyltransferase superfamily. RsmB/NOP family.</text>
</comment>
<dbReference type="Proteomes" id="UP000290900">
    <property type="component" value="Unassembled WGS sequence"/>
</dbReference>
<dbReference type="GO" id="GO:0005634">
    <property type="term" value="C:nucleus"/>
    <property type="evidence" value="ECO:0007669"/>
    <property type="project" value="UniProtKB-SubCell"/>
</dbReference>
<feature type="binding site" evidence="10">
    <location>
        <position position="231"/>
    </location>
    <ligand>
        <name>S-adenosyl-L-methionine</name>
        <dbReference type="ChEBI" id="CHEBI:59789"/>
    </ligand>
</feature>
<dbReference type="EMBL" id="CAACVR010000012">
    <property type="protein sequence ID" value="VEU21708.1"/>
    <property type="molecule type" value="Genomic_DNA"/>
</dbReference>
<keyword evidence="4 10" id="KW-0489">Methyltransferase</keyword>
<evidence type="ECO:0000259" key="12">
    <source>
        <dbReference type="PROSITE" id="PS51686"/>
    </source>
</evidence>
<dbReference type="Pfam" id="PF25376">
    <property type="entry name" value="Pre-PUA_NSUN2"/>
    <property type="match status" value="1"/>
</dbReference>
<evidence type="ECO:0000256" key="11">
    <source>
        <dbReference type="SAM" id="MobiDB-lite"/>
    </source>
</evidence>
<dbReference type="Pfam" id="PF25378">
    <property type="entry name" value="PUA_NSUN2"/>
    <property type="match status" value="1"/>
</dbReference>
<reference evidence="13 14" key="1">
    <citation type="submission" date="2018-12" db="EMBL/GenBank/DDBJ databases">
        <authorList>
            <person name="Tiukova I."/>
            <person name="Dainat J."/>
        </authorList>
    </citation>
    <scope>NUCLEOTIDE SEQUENCE [LARGE SCALE GENOMIC DNA]</scope>
</reference>
<dbReference type="InterPro" id="IPR023270">
    <property type="entry name" value="RCMT_NCL1"/>
</dbReference>
<evidence type="ECO:0000313" key="13">
    <source>
        <dbReference type="EMBL" id="VEU21708.1"/>
    </source>
</evidence>
<dbReference type="InterPro" id="IPR049560">
    <property type="entry name" value="MeTrfase_RsmB-F_NOP2_cat"/>
</dbReference>
<feature type="compositionally biased region" description="Basic and acidic residues" evidence="11">
    <location>
        <begin position="665"/>
        <end position="674"/>
    </location>
</feature>
<protein>
    <submittedName>
        <fullName evidence="13">DEKNAAC102653</fullName>
    </submittedName>
</protein>
<dbReference type="PROSITE" id="PS51686">
    <property type="entry name" value="SAM_MT_RSMB_NOP"/>
    <property type="match status" value="1"/>
</dbReference>
<dbReference type="GO" id="GO:0000049">
    <property type="term" value="F:tRNA binding"/>
    <property type="evidence" value="ECO:0007669"/>
    <property type="project" value="UniProtKB-KW"/>
</dbReference>
<keyword evidence="5 10" id="KW-0808">Transferase</keyword>
<dbReference type="GO" id="GO:0016428">
    <property type="term" value="F:tRNA (cytidine-5-)-methyltransferase activity"/>
    <property type="evidence" value="ECO:0007669"/>
    <property type="project" value="InterPro"/>
</dbReference>
<feature type="active site" description="Nucleophile" evidence="10">
    <location>
        <position position="308"/>
    </location>
</feature>
<dbReference type="InterPro" id="IPR057285">
    <property type="entry name" value="Pre-PUA_NSUN2"/>
</dbReference>
<feature type="region of interest" description="Disordered" evidence="11">
    <location>
        <begin position="665"/>
        <end position="686"/>
    </location>
</feature>
<evidence type="ECO:0000313" key="14">
    <source>
        <dbReference type="Proteomes" id="UP000290900"/>
    </source>
</evidence>
<feature type="binding site" evidence="10">
    <location>
        <position position="255"/>
    </location>
    <ligand>
        <name>S-adenosyl-L-methionine</name>
        <dbReference type="ChEBI" id="CHEBI:59789"/>
    </ligand>
</feature>
<evidence type="ECO:0000256" key="1">
    <source>
        <dbReference type="ARBA" id="ARBA00004123"/>
    </source>
</evidence>
<evidence type="ECO:0000256" key="3">
    <source>
        <dbReference type="ARBA" id="ARBA00022555"/>
    </source>
</evidence>
<dbReference type="InParanoid" id="A0A448YLG7"/>
<evidence type="ECO:0000256" key="8">
    <source>
        <dbReference type="ARBA" id="ARBA00022884"/>
    </source>
</evidence>
<keyword evidence="7" id="KW-0819">tRNA processing</keyword>
<comment type="subcellular location">
    <subcellularLocation>
        <location evidence="1">Nucleus</location>
    </subcellularLocation>
</comment>
<dbReference type="InterPro" id="IPR029063">
    <property type="entry name" value="SAM-dependent_MTases_sf"/>
</dbReference>
<dbReference type="InterPro" id="IPR057286">
    <property type="entry name" value="PUA_NSUN2"/>
</dbReference>
<dbReference type="Pfam" id="PF01189">
    <property type="entry name" value="Methyltr_RsmB-F"/>
    <property type="match status" value="1"/>
</dbReference>
<feature type="compositionally biased region" description="Basic and acidic residues" evidence="11">
    <location>
        <begin position="427"/>
        <end position="436"/>
    </location>
</feature>
<dbReference type="SUPFAM" id="SSF53335">
    <property type="entry name" value="S-adenosyl-L-methionine-dependent methyltransferases"/>
    <property type="match status" value="1"/>
</dbReference>
<evidence type="ECO:0000256" key="7">
    <source>
        <dbReference type="ARBA" id="ARBA00022694"/>
    </source>
</evidence>
<dbReference type="GO" id="GO:0030488">
    <property type="term" value="P:tRNA methylation"/>
    <property type="evidence" value="ECO:0007669"/>
    <property type="project" value="TreeGrafter"/>
</dbReference>
<feature type="binding site" evidence="10">
    <location>
        <position position="204"/>
    </location>
    <ligand>
        <name>S-adenosyl-L-methionine</name>
        <dbReference type="ChEBI" id="CHEBI:59789"/>
    </ligand>
</feature>
<dbReference type="AlphaFoldDB" id="A0A448YLG7"/>